<feature type="transmembrane region" description="Helical" evidence="8">
    <location>
        <begin position="35"/>
        <end position="52"/>
    </location>
</feature>
<proteinExistence type="inferred from homology"/>
<gene>
    <name evidence="9" type="ORF">EBBID32_5150</name>
</gene>
<sequence length="422" mass="46710">MQRRIPRAQVMDRLNMGQSPQNVSIVPARLASSHLLILWLGATFLGTVLILSDLLQLDGVRLTQARLIVGRDFLNVWSGGRLAQDGQLATLYDYQAYMAWQASIFGPLDPYNYSYPPHSLFLAMPFATLPYPLALAIWTLLGTAFFMWAARAYIPDTLSLTHAILTPAAIVNIWAGHYGFLIGGLWLLYFHYLDRFPGRSGAVAGLLTLKPHLGLLIALTMLLRKKIRPILIACVVALSLIGLSILMFGGDLWRTWLVETSALQTRIMTAPGPKFYYFMMPSAYIALREAPASLAFMAQTGFAIAALALFWKARDARAQDLAFVSASATAVIMPYIFNYDLTVCSLGFAILLFGRWETLTTWERAALWFAFAAPLLVMVFNPIGPLSLLAGLFVQASHATGRNGEATPPMFGWQKWRGHAST</sequence>
<dbReference type="InterPro" id="IPR018584">
    <property type="entry name" value="GT87"/>
</dbReference>
<keyword evidence="2" id="KW-1003">Cell membrane</keyword>
<accession>N1ML76</accession>
<dbReference type="Proteomes" id="UP000013201">
    <property type="component" value="Unassembled WGS sequence"/>
</dbReference>
<feature type="transmembrane region" description="Helical" evidence="8">
    <location>
        <begin position="290"/>
        <end position="311"/>
    </location>
</feature>
<dbReference type="GO" id="GO:0016758">
    <property type="term" value="F:hexosyltransferase activity"/>
    <property type="evidence" value="ECO:0007669"/>
    <property type="project" value="InterPro"/>
</dbReference>
<keyword evidence="10" id="KW-1185">Reference proteome</keyword>
<protein>
    <recommendedName>
        <fullName evidence="11">DUF2029 domain-containing protein</fullName>
    </recommendedName>
</protein>
<keyword evidence="5 8" id="KW-1133">Transmembrane helix</keyword>
<evidence type="ECO:0000256" key="6">
    <source>
        <dbReference type="ARBA" id="ARBA00023136"/>
    </source>
</evidence>
<feature type="transmembrane region" description="Helical" evidence="8">
    <location>
        <begin position="323"/>
        <end position="353"/>
    </location>
</feature>
<dbReference type="GO" id="GO:0005886">
    <property type="term" value="C:plasma membrane"/>
    <property type="evidence" value="ECO:0007669"/>
    <property type="project" value="UniProtKB-SubCell"/>
</dbReference>
<organism evidence="9 10">
    <name type="scientific">Sphingobium indicum BiD32</name>
    <dbReference type="NCBI Taxonomy" id="1301087"/>
    <lineage>
        <taxon>Bacteria</taxon>
        <taxon>Pseudomonadati</taxon>
        <taxon>Pseudomonadota</taxon>
        <taxon>Alphaproteobacteria</taxon>
        <taxon>Sphingomonadales</taxon>
        <taxon>Sphingomonadaceae</taxon>
        <taxon>Sphingobium</taxon>
    </lineage>
</organism>
<keyword evidence="4 8" id="KW-0812">Transmembrane</keyword>
<evidence type="ECO:0000313" key="9">
    <source>
        <dbReference type="EMBL" id="CCW16183.1"/>
    </source>
</evidence>
<dbReference type="EMBL" id="CAVK010000024">
    <property type="protein sequence ID" value="CCW16183.1"/>
    <property type="molecule type" value="Genomic_DNA"/>
</dbReference>
<comment type="similarity">
    <text evidence="7">Belongs to the glycosyltransferase 87 family.</text>
</comment>
<dbReference type="Pfam" id="PF09594">
    <property type="entry name" value="GT87"/>
    <property type="match status" value="1"/>
</dbReference>
<reference evidence="9 10" key="1">
    <citation type="submission" date="2013-03" db="EMBL/GenBank/DDBJ databases">
        <authorList>
            <person name="Le V."/>
        </authorList>
    </citation>
    <scope>NUCLEOTIDE SEQUENCE [LARGE SCALE GENOMIC DNA]</scope>
    <source>
        <strain evidence="9 10">BiD32</strain>
    </source>
</reference>
<evidence type="ECO:0000256" key="5">
    <source>
        <dbReference type="ARBA" id="ARBA00022989"/>
    </source>
</evidence>
<evidence type="ECO:0000256" key="3">
    <source>
        <dbReference type="ARBA" id="ARBA00022679"/>
    </source>
</evidence>
<evidence type="ECO:0000256" key="8">
    <source>
        <dbReference type="SAM" id="Phobius"/>
    </source>
</evidence>
<feature type="transmembrane region" description="Helical" evidence="8">
    <location>
        <begin position="365"/>
        <end position="394"/>
    </location>
</feature>
<name>N1ML76_9SPHN</name>
<keyword evidence="6 8" id="KW-0472">Membrane</keyword>
<evidence type="ECO:0000256" key="2">
    <source>
        <dbReference type="ARBA" id="ARBA00022475"/>
    </source>
</evidence>
<comment type="caution">
    <text evidence="9">The sequence shown here is derived from an EMBL/GenBank/DDBJ whole genome shotgun (WGS) entry which is preliminary data.</text>
</comment>
<feature type="transmembrane region" description="Helical" evidence="8">
    <location>
        <begin position="230"/>
        <end position="249"/>
    </location>
</feature>
<evidence type="ECO:0000256" key="1">
    <source>
        <dbReference type="ARBA" id="ARBA00004651"/>
    </source>
</evidence>
<feature type="transmembrane region" description="Helical" evidence="8">
    <location>
        <begin position="129"/>
        <end position="150"/>
    </location>
</feature>
<evidence type="ECO:0000256" key="7">
    <source>
        <dbReference type="ARBA" id="ARBA00024033"/>
    </source>
</evidence>
<evidence type="ECO:0008006" key="11">
    <source>
        <dbReference type="Google" id="ProtNLM"/>
    </source>
</evidence>
<evidence type="ECO:0000313" key="10">
    <source>
        <dbReference type="Proteomes" id="UP000013201"/>
    </source>
</evidence>
<feature type="transmembrane region" description="Helical" evidence="8">
    <location>
        <begin position="201"/>
        <end position="223"/>
    </location>
</feature>
<dbReference type="AlphaFoldDB" id="N1ML76"/>
<reference evidence="10" key="2">
    <citation type="submission" date="2013-04" db="EMBL/GenBank/DDBJ databases">
        <title>Bisphenol A degrading Sphingobium sp. strain BiD32.</title>
        <authorList>
            <person name="Nielsen J.L."/>
            <person name="Zhou N.A."/>
            <person name="Kjeldal H."/>
        </authorList>
    </citation>
    <scope>NUCLEOTIDE SEQUENCE [LARGE SCALE GENOMIC DNA]</scope>
    <source>
        <strain evidence="10">BiD32</strain>
    </source>
</reference>
<comment type="subcellular location">
    <subcellularLocation>
        <location evidence="1">Cell membrane</location>
        <topology evidence="1">Multi-pass membrane protein</topology>
    </subcellularLocation>
</comment>
<evidence type="ECO:0000256" key="4">
    <source>
        <dbReference type="ARBA" id="ARBA00022692"/>
    </source>
</evidence>
<keyword evidence="3" id="KW-0808">Transferase</keyword>
<feature type="transmembrane region" description="Helical" evidence="8">
    <location>
        <begin position="162"/>
        <end position="189"/>
    </location>
</feature>